<organism evidence="7 8">
    <name type="scientific">Buttiauxella ferragutiae ATCC 51602</name>
    <dbReference type="NCBI Taxonomy" id="1354252"/>
    <lineage>
        <taxon>Bacteria</taxon>
        <taxon>Pseudomonadati</taxon>
        <taxon>Pseudomonadota</taxon>
        <taxon>Gammaproteobacteria</taxon>
        <taxon>Enterobacterales</taxon>
        <taxon>Enterobacteriaceae</taxon>
        <taxon>Buttiauxella</taxon>
    </lineage>
</organism>
<comment type="subcellular location">
    <subcellularLocation>
        <location evidence="1">Fimbrium</location>
    </subcellularLocation>
</comment>
<dbReference type="InterPro" id="IPR008966">
    <property type="entry name" value="Adhesion_dom_sf"/>
</dbReference>
<comment type="similarity">
    <text evidence="2">Belongs to the fimbrial protein family.</text>
</comment>
<dbReference type="Gene3D" id="2.60.40.1090">
    <property type="entry name" value="Fimbrial-type adhesion domain"/>
    <property type="match status" value="1"/>
</dbReference>
<gene>
    <name evidence="7" type="ORF">M976_01808</name>
</gene>
<dbReference type="PANTHER" id="PTHR33420:SF31">
    <property type="entry name" value="TYPE 1 FIMBRIN D-MANNOSE SPECIFIC ADHESIN"/>
    <property type="match status" value="1"/>
</dbReference>
<accession>A0ABX2W9G2</accession>
<dbReference type="InterPro" id="IPR000259">
    <property type="entry name" value="Adhesion_dom_fimbrial"/>
</dbReference>
<proteinExistence type="inferred from homology"/>
<evidence type="ECO:0000313" key="7">
    <source>
        <dbReference type="EMBL" id="OAT28515.1"/>
    </source>
</evidence>
<dbReference type="SUPFAM" id="SSF49401">
    <property type="entry name" value="Bacterial adhesins"/>
    <property type="match status" value="1"/>
</dbReference>
<name>A0ABX2W9G2_9ENTR</name>
<keyword evidence="4" id="KW-0281">Fimbrium</keyword>
<feature type="signal peptide" evidence="5">
    <location>
        <begin position="1"/>
        <end position="22"/>
    </location>
</feature>
<sequence>MKRVFLGLIGLLMMTLAPHVWAAACQSIGATQEFNFNYVKNITDPDQNVISKTAYQQNWNSPNNLYYGRCACQDTRTVRKVHYRAVSSLSRPVPSTIATPDPNKHWYVIPNDKGDGYLGVATQVYIAGNRKQFYNVPFTMDNNYPQTTLCPTTQTNANRIQFGTGAQGKISLMFIRPFIGHVTIPKVKIIDLFAATDSSSFSGMPIASVYVSGDVTVPQSCRINDGKAIEVPFGQIAAKDILTKGQAPDGFTKRQIIVNYQCTNIADRVALELTMEAVPATSLPNAVATDNPDIGVMVGDQNLQPFISRVTKIPVTFSSQTQQGSTTLYAWPVNTSGKRPQRGPFSATASLNINLK</sequence>
<evidence type="ECO:0000256" key="2">
    <source>
        <dbReference type="ARBA" id="ARBA00006671"/>
    </source>
</evidence>
<evidence type="ECO:0000259" key="6">
    <source>
        <dbReference type="Pfam" id="PF00419"/>
    </source>
</evidence>
<protein>
    <submittedName>
        <fullName evidence="7">SfmH family fimbriae-like adhesin protein</fullName>
    </submittedName>
</protein>
<evidence type="ECO:0000256" key="3">
    <source>
        <dbReference type="ARBA" id="ARBA00022729"/>
    </source>
</evidence>
<keyword evidence="8" id="KW-1185">Reference proteome</keyword>
<dbReference type="Proteomes" id="UP000078407">
    <property type="component" value="Unassembled WGS sequence"/>
</dbReference>
<reference evidence="7 8" key="1">
    <citation type="submission" date="2016-04" db="EMBL/GenBank/DDBJ databases">
        <title>ATOL: Assembling a taxonomically balanced genome-scale reconstruction of the evolutionary history of the Enterobacteriaceae.</title>
        <authorList>
            <person name="Plunkett G.III."/>
            <person name="Neeno-Eckwall E.C."/>
            <person name="Glasner J.D."/>
            <person name="Perna N.T."/>
        </authorList>
    </citation>
    <scope>NUCLEOTIDE SEQUENCE [LARGE SCALE GENOMIC DNA]</scope>
    <source>
        <strain evidence="7 8">ATCC 51602</strain>
    </source>
</reference>
<evidence type="ECO:0000313" key="8">
    <source>
        <dbReference type="Proteomes" id="UP000078407"/>
    </source>
</evidence>
<comment type="caution">
    <text evidence="7">The sequence shown here is derived from an EMBL/GenBank/DDBJ whole genome shotgun (WGS) entry which is preliminary data.</text>
</comment>
<dbReference type="Pfam" id="PF00419">
    <property type="entry name" value="Fimbrial"/>
    <property type="match status" value="1"/>
</dbReference>
<dbReference type="InterPro" id="IPR050263">
    <property type="entry name" value="Bact_Fimbrial_Adh_Pro"/>
</dbReference>
<dbReference type="PROSITE" id="PS51257">
    <property type="entry name" value="PROKAR_LIPOPROTEIN"/>
    <property type="match status" value="1"/>
</dbReference>
<dbReference type="PANTHER" id="PTHR33420">
    <property type="entry name" value="FIMBRIAL SUBUNIT ELFA-RELATED"/>
    <property type="match status" value="1"/>
</dbReference>
<dbReference type="EMBL" id="LXEQ01000030">
    <property type="protein sequence ID" value="OAT28515.1"/>
    <property type="molecule type" value="Genomic_DNA"/>
</dbReference>
<evidence type="ECO:0000256" key="4">
    <source>
        <dbReference type="ARBA" id="ARBA00023263"/>
    </source>
</evidence>
<feature type="chain" id="PRO_5045107353" evidence="5">
    <location>
        <begin position="23"/>
        <end position="356"/>
    </location>
</feature>
<feature type="domain" description="Fimbrial-type adhesion" evidence="6">
    <location>
        <begin position="211"/>
        <end position="354"/>
    </location>
</feature>
<evidence type="ECO:0000256" key="5">
    <source>
        <dbReference type="SAM" id="SignalP"/>
    </source>
</evidence>
<evidence type="ECO:0000256" key="1">
    <source>
        <dbReference type="ARBA" id="ARBA00004561"/>
    </source>
</evidence>
<keyword evidence="3 5" id="KW-0732">Signal</keyword>
<dbReference type="InterPro" id="IPR036937">
    <property type="entry name" value="Adhesion_dom_fimbrial_sf"/>
</dbReference>